<dbReference type="GO" id="GO:0005737">
    <property type="term" value="C:cytoplasm"/>
    <property type="evidence" value="ECO:0007669"/>
    <property type="project" value="UniProtKB-SubCell"/>
</dbReference>
<feature type="region of interest" description="Disordered" evidence="7">
    <location>
        <begin position="4528"/>
        <end position="4548"/>
    </location>
</feature>
<comment type="subcellular location">
    <subcellularLocation>
        <location evidence="1">Cytoplasm</location>
    </subcellularLocation>
</comment>
<accession>A0AAU9JGI3</accession>
<reference evidence="9" key="1">
    <citation type="submission" date="2021-09" db="EMBL/GenBank/DDBJ databases">
        <authorList>
            <consortium name="AG Swart"/>
            <person name="Singh M."/>
            <person name="Singh A."/>
            <person name="Seah K."/>
            <person name="Emmerich C."/>
        </authorList>
    </citation>
    <scope>NUCLEOTIDE SEQUENCE</scope>
    <source>
        <strain evidence="9">ATCC30299</strain>
    </source>
</reference>
<evidence type="ECO:0000256" key="3">
    <source>
        <dbReference type="ARBA" id="ARBA00022723"/>
    </source>
</evidence>
<keyword evidence="5" id="KW-0862">Zinc</keyword>
<evidence type="ECO:0000259" key="8">
    <source>
        <dbReference type="PROSITE" id="PS51981"/>
    </source>
</evidence>
<dbReference type="SUPFAM" id="SSF52540">
    <property type="entry name" value="P-loop containing nucleoside triphosphate hydrolases"/>
    <property type="match status" value="2"/>
</dbReference>
<evidence type="ECO:0000256" key="5">
    <source>
        <dbReference type="ARBA" id="ARBA00022833"/>
    </source>
</evidence>
<evidence type="ECO:0000313" key="9">
    <source>
        <dbReference type="EMBL" id="CAG9325373.1"/>
    </source>
</evidence>
<protein>
    <recommendedName>
        <fullName evidence="8">RZ-type domain-containing protein</fullName>
    </recommendedName>
</protein>
<dbReference type="PANTHER" id="PTHR22605">
    <property type="entry name" value="RZ-TYPE DOMAIN-CONTAINING PROTEIN"/>
    <property type="match status" value="1"/>
</dbReference>
<dbReference type="InterPro" id="IPR027417">
    <property type="entry name" value="P-loop_NTPase"/>
</dbReference>
<dbReference type="InterPro" id="IPR031248">
    <property type="entry name" value="RNF213"/>
</dbReference>
<gene>
    <name evidence="9" type="ORF">BSTOLATCC_MIC38632</name>
</gene>
<evidence type="ECO:0000256" key="4">
    <source>
        <dbReference type="ARBA" id="ARBA00022771"/>
    </source>
</evidence>
<evidence type="ECO:0000256" key="7">
    <source>
        <dbReference type="SAM" id="MobiDB-lite"/>
    </source>
</evidence>
<proteinExistence type="predicted"/>
<dbReference type="PANTHER" id="PTHR22605:SF1">
    <property type="entry name" value="RZ-TYPE DOMAIN-CONTAINING PROTEIN"/>
    <property type="match status" value="1"/>
</dbReference>
<feature type="compositionally biased region" description="Basic and acidic residues" evidence="7">
    <location>
        <begin position="1"/>
        <end position="28"/>
    </location>
</feature>
<feature type="region of interest" description="Disordered" evidence="7">
    <location>
        <begin position="1"/>
        <end position="56"/>
    </location>
</feature>
<dbReference type="SMART" id="SM00382">
    <property type="entry name" value="AAA"/>
    <property type="match status" value="2"/>
</dbReference>
<dbReference type="InterPro" id="IPR046439">
    <property type="entry name" value="ZF_RZ_dom"/>
</dbReference>
<keyword evidence="2" id="KW-0963">Cytoplasm</keyword>
<name>A0AAU9JGI3_9CILI</name>
<feature type="domain" description="RZ-type" evidence="8">
    <location>
        <begin position="3768"/>
        <end position="3843"/>
    </location>
</feature>
<dbReference type="Proteomes" id="UP001162131">
    <property type="component" value="Unassembled WGS sequence"/>
</dbReference>
<dbReference type="GO" id="GO:0004842">
    <property type="term" value="F:ubiquitin-protein transferase activity"/>
    <property type="evidence" value="ECO:0007669"/>
    <property type="project" value="InterPro"/>
</dbReference>
<feature type="compositionally biased region" description="Polar residues" evidence="7">
    <location>
        <begin position="42"/>
        <end position="53"/>
    </location>
</feature>
<dbReference type="GO" id="GO:0008270">
    <property type="term" value="F:zinc ion binding"/>
    <property type="evidence" value="ECO:0007669"/>
    <property type="project" value="UniProtKB-KW"/>
</dbReference>
<evidence type="ECO:0000313" key="10">
    <source>
        <dbReference type="Proteomes" id="UP001162131"/>
    </source>
</evidence>
<evidence type="ECO:0000256" key="6">
    <source>
        <dbReference type="ARBA" id="ARBA00022859"/>
    </source>
</evidence>
<dbReference type="InterPro" id="IPR003593">
    <property type="entry name" value="AAA+_ATPase"/>
</dbReference>
<evidence type="ECO:0000256" key="2">
    <source>
        <dbReference type="ARBA" id="ARBA00022490"/>
    </source>
</evidence>
<organism evidence="9 10">
    <name type="scientific">Blepharisma stoltei</name>
    <dbReference type="NCBI Taxonomy" id="1481888"/>
    <lineage>
        <taxon>Eukaryota</taxon>
        <taxon>Sar</taxon>
        <taxon>Alveolata</taxon>
        <taxon>Ciliophora</taxon>
        <taxon>Postciliodesmatophora</taxon>
        <taxon>Heterotrichea</taxon>
        <taxon>Heterotrichida</taxon>
        <taxon>Blepharismidae</taxon>
        <taxon>Blepharisma</taxon>
    </lineage>
</organism>
<keyword evidence="3" id="KW-0479">Metal-binding</keyword>
<dbReference type="Gene3D" id="3.40.50.300">
    <property type="entry name" value="P-loop containing nucleotide triphosphate hydrolases"/>
    <property type="match status" value="1"/>
</dbReference>
<dbReference type="GO" id="GO:0002376">
    <property type="term" value="P:immune system process"/>
    <property type="evidence" value="ECO:0007669"/>
    <property type="project" value="UniProtKB-KW"/>
</dbReference>
<keyword evidence="10" id="KW-1185">Reference proteome</keyword>
<keyword evidence="6" id="KW-0391">Immunity</keyword>
<dbReference type="GO" id="GO:0016887">
    <property type="term" value="F:ATP hydrolysis activity"/>
    <property type="evidence" value="ECO:0007669"/>
    <property type="project" value="InterPro"/>
</dbReference>
<keyword evidence="4" id="KW-0863">Zinc-finger</keyword>
<sequence>MSSIKGREKSEEDKKKDETYEKKEEESSKSTSNYPKKEILSKSLQAQGSSSNPEIEMKSRNQILSSFTDIDSTDSLPNQISPESISSLQKFNYVYALCNLNSKNLTNCSLVFTRENKGNCEKFYMHNGYYEKFSPNIKIFTIPFLPRDRWDGRIKITLFSEDPKNKDIKVNVPIIDPIRTLNIHFQHIFLFGLKVASKPSKKSKTIPIDKFQTDPLQELSIYTDFLLRNQDWERRIPMLIEQFRAQYIIEITAFWENASIFFRIVEEFISENPSLSADQLHILISLISCVPHSMIQYKEVNFCQSSILLQNSENMQNLASSPHSLEGLVHLMIFNIKEKREDWMSILNYDLNDFLKFSILNHFLADLRLFKIYLRLEEKAFILEKISLYKFEEFLKLFRHLALSNWNLNCEDFLSNLQNIILKNDSDGQISECWKLLFEFCQTYIVSMNDVIDFFKAVSGLDQRFKCLTYIDNIKSIIWNVINQSNEKKEARMKSYHLIFKTYSDPFFSDYDYAVVLSEKLMKDFNTPLYEIWNVFGFKTSLIKLLDKWAESIALKDLKLNEIIYQFTKETLLIKDKENLGTICEVLIEKLLSICEKRKIEFLDCARYIDDSKNDLLNVVYIKAELEYENKKIMDNKISVSHQKYIVLEKFFKRHMKYPTNKILSTLIDNQLSSTEFEYTESELNTALFEKPEKQIIWSSILSSYEYYEPLIYSQFLIRKLSEIGNKLLEENIELHQIDIIKIQTASQRAAMINLLEKSFKFFIRRDQDFSFIIENIITKRNLIEKEFESFAKFTNHFQNIIEEYENIENACNAFKVEYTNTQLASFSFPNEMILIIGVSWKIGPAIDSFIFNNYYLAKYKSLLLPSSSIKIIVSTCEDAHQKMINNLTELFRDTNAYPMKEIVKLFSNLRSIEDEIMLLSLLVPLDEENKNILIKCLHNYQEHETLMKACHGLMKLKEIAVEADRNALEACSKYIEFSSELENSNIGEYLNISERVHELFDRSLSRQSKDCIISTLQEIGKSKELVLFLLDLRKDEIDQIRVGVSNFENEFVDTKTISDLENLWYCIGDIKRSCSNFFNLCNLFELNRDDGKKFMEVPQQLQICSPNLRAITELHTEVNCKEEAKKKHISEISKNSIFIIKFENDKFDIHLRYPSSQKVFDIATLSELKSRAQLIMHTSHSFGDPEDENLKYFPVFVDYVNSINSIIICMNDLHQNGYPDLEKTIGREFQCNDGKYDTVKEYEDEVLDLFKVWEIDLSDAYSKCYWLTFLCGKQFWTIEDYIIDPNCEKMSEAKNILRFMGKQSEIRYRQEYIKDGMPGDRLVKLGEILKKTGNLERNTYILGEKLNSQDKIIFLSTNKYLNGIFSIYKCYTGFFPEASQVLFCKSSTYWRELKAFLYRYFKDPYDNFYSLINCENLSLENQIKFKTLFNELLGSGHIKSGLAIITANSKCYLSQYFKSLTVPKVARFSTNQFLHDEDITKLIKNIDLKSYVITSSHAGLGKTTHMRYQAMTNSLNLVTFPIGGDINYSEVCEMISKISFVPESCILHLNLSYTSNPALLNEILINICLFRTLCSSENILVLNRFTPIWIEAANTFGNSLFKTVEYLSFVNLFHLDQFYISDLIVPENIDHPMQVVGRYLRLYDSQLLDDEKSVEDKRIVPSDEVKRLFLRYFIEEQSKKEQVTYAQLHIFISILNRLLKKFEISPFSPEMIKNYKDNLKKSALKSIADEYTHMRTMIFEWILESTKEFTTKCISNVKEIQEKSSEKISQNEIDELHEISSLVSRYQSNIKWESSNHFHLIFLDDGSFIPIYRDRDLVPRNFQKLLFLQSNYEIPGPELAKMIKKNRFKIDDYSSMTHVQLLDKLSSYNKDRVDLGTLYKKDSYVMTPDNFLKMNLIYLRVYSGLPVIIMGETGCGKTSLIQFLVKKVLGKPIATKSEETKNEETHLFAKISIHAGITSEDIRKEMRKLIDRSRRIDSNEKLWVFFDEFNTTDSIGMICEIMCERTLDGNPLPPNIAFLGACNPYRVSSNKNILENVGIQKERRMQNESKLVHVVKPLPGTMIDYVWDFGTLTHENVRIYISTMLDKIKSQHKEIFVSMICLAHKHFQEEEDVSSVSLRDVSRFVDLYLWFKKSIYDRCTESAEIYRGSIRYEGTFREIELSAGILAFSLCYYLRIASHIYREKFLHKIVDSLRRPDLINIQKIKEIIEIEQNDFVSRMELPKGTALNNALKENIFAAIPCIVNKIPLFICGKPGSSKSLSVQLIFSNLTGKKSNDPYFRTLPELKMVHFQGSETCKSESIIKVFENAERYPKINHGVLAVIVFDEIGLAELSKRNPLKVLHNYLEKKNINVGFIGISNWRLDASKMNRALYLARPDPDEKDLELTALSIYKSYTENKTYEHVISKLTMAYAGLKNQTKETEIANFYGLRDFYHLIKNVSLNLSKKDVSTSQYTLKCVKTAIERNFGGTRHGTAIMCSLFNEYYKINLPETNARTLDLIKDNLNDPNARYLMLIGKPDIATFILDKYLDKLNDRRILVGSSLPNDLNQDNYGVESLNDIIIYMELGISIVLKDLDHIYSSLYDLFNQNFSIQGSRKYCNISIEDNFTPRCYVNQNFHAIALISPSDVAKTDAPFLNRFEKHYLSIDKLLNDKQIDLLEKLESWIDSFFTINDQEIVSLTKNHLFPIYSSDTLALLILFNSQGKKKHTLEKCGEILLEIAPSDILILLELISIDPGIKENIKNTWKKLHEINFQDTIKSMIDDKSDFDKLIAFTYDKKISEKIFNTNDDEKIIIKEMVMYSSKKDLTKELKSFYKSEEKNVFVLEVDFGEECNHLPLVKFLIDKLNTENPSLKKKFCIVIHIKRNIKYSSNMMIFEWWKMKMFDCLTTCPFEITDEIILSNSKSLIMSDHIFDFSKEIEYLVEKCMLSFKVEINAGKSYEFNNYITNTVKTIGTDPDISAHFKDKIWKYLKTVNIKQDWRIEIFLNPKLIDDSANLYEAISKSLGMEIESALQLIIYVLEEKSALLSYVQPFIKPYCKFNDLRKQIWLDIFKSMTIDNNIGLQKLNQGNLLKYEYELYFPFSRMDYKAVIAAFNLYKISEVNNNPIQTSFEKFTEEYHKFSIYKEKIDFNIEHSELQDLYFNDLISIYLKENLLSLDHKKMISILLKIIFYDDDSFEKKLISFMQIEELGVLLCHAIDVMPDLSGEVVSILENILLNIDSFPMDQEENEDENQQKWKIALNLVYKKLICEMRPHLDNNLEFDVLEYSIKAENLYYLLTEIELKEDISIDTLDILEFWVSYSKLIGKSDENKVDILNILNQIKAIGNKEEDTFLYNENFARYILENVKNHYRNSLQYHKFMSSFLKLQINIDPQYIVNIAEELENEEFWQFSTKIMNIIEDKSEIENSMHELRKNILNNFNADFELENNDYLEGIEKVLENKGICSKFGIIFGDSLEKLLKSEENNKFYKEGLRDFTFFEYFLNKARYDEINLPRIKKLISLILVKIYLDIYCCALAQKLDEDFEILENIDRIITKSDIGDTLKLYCIKKILLIKGYELSNFILEYPNLNWTRRIKELEEEKKPQIKLNLDSFLVFPRISEIYKNNVRLLRNILNKAGDQNENDRILIEIQSPDQKLALGIAFLNEIFSIYSKEKEMNKNIIIWLGRKGDEILNSLGKEFYNIFVCFINNFPIGSDLRLETNTPDIELHRILTTLGVFTVALSYSQLENPISSVFFNENGSVDGLIERFKSQYIFAAEPNQLHKYIQDIHNNFDSFITNTWSKKYANGSTYKCSIDCDYIYPVTRCGGPTQQSLCPFCGRKIGGSRHKLVEREGHVNLSDREAREFVEKAVLRHRKEAETGLSFFGTLIGETSSIRGLNPASYLAEHFVLCSIIFVLHQLGSINEKELETLINSSHLHESSSKCLRRSIKSDYEKLLELSHSDSGYLWVYKILANLDELILENNVGSKSSTIRDEFEKRFENKLISPNLNSQNSIADYSNYLKKNFEIEYSFKDYLYEFFNLTEDKNYPYIELFRNKEEPSLENMKNRFLLGQSPNEFRLINAFLNNSDEIGKIESLYPIIEFTNSLFDIYNHKILRAGAYKITVGEAINSNPEIQPLFTKFLEAWKYKGIKYLHYGCKELKPINEFTIDTPLAYFLVDNKVMDGGMYMAAALIELGEIQNKYLSQIRTVISNNFRNKETPQGEEENHKEVAKYPLQKLKEQNIISLNIDDTHLLETCSLCNPIYGKGKEIIYDFERMQKLITKKLLLAKLIDTSRLDLIQYQGELINITSEESGLLMEIKEIIPQKSLEQEQLHHVELFFSELEKEAKMDYAIKLKDIYTSFNRVLCYLRYSKRENNCSVIDFCTKLNSLRISTYLRDRTRISEIKLEYVISLYQIVEAKYFPFTKGFINPEYKLTEKANIVEDSIIELIKKVDINPDLYPSRLQIEEALMRFIIRNSTANLNPEDKLNTYIVRYDFWDLNVDQGKIDSLGEIFPISIEISHSLNAYEFFYAKNHNINSRKAEVLHQEPSAVKKKVSKPQKNWKKGRD</sequence>
<dbReference type="EMBL" id="CAJZBQ010000038">
    <property type="protein sequence ID" value="CAG9325373.1"/>
    <property type="molecule type" value="Genomic_DNA"/>
</dbReference>
<comment type="caution">
    <text evidence="9">The sequence shown here is derived from an EMBL/GenBank/DDBJ whole genome shotgun (WGS) entry which is preliminary data.</text>
</comment>
<feature type="compositionally biased region" description="Basic residues" evidence="7">
    <location>
        <begin position="4532"/>
        <end position="4548"/>
    </location>
</feature>
<evidence type="ECO:0000256" key="1">
    <source>
        <dbReference type="ARBA" id="ARBA00004496"/>
    </source>
</evidence>
<dbReference type="Pfam" id="PF20173">
    <property type="entry name" value="ZnF_RZ-type"/>
    <property type="match status" value="1"/>
</dbReference>
<dbReference type="PROSITE" id="PS51981">
    <property type="entry name" value="ZF_RZ"/>
    <property type="match status" value="1"/>
</dbReference>